<sequence>MMTSGLGSLWEFVSWLLLVVFIFDKAVGQTNIRLVPGNVNCTNCGRLEVLINGKWGTVCSNLWTETDARVACRQLHFLSGGKPAKYGAFGEGRGPIHMSHVDCNGNETSLSQCPRRGGASCGHDDDAGVICESDSTAKRTGSVRLEDGNSPVSGRVAIQYHGVWGTVCRNGWNMWNSRVVCRSLGFCGGSSVIHDYGAFGLGTGPVWLTQIKCDGSEQSLEQCHHAGWGNNSCDHGYDVGVVCELCSTGMIRLKGGTDNSTGIVTISNNGIWGTVCSANWSDEEARVVCKSLGFGDGLSIANSNFTSQTGSIWLSEVDCTGLETGITKCRHDNSLSGGWGSNNCRHYQDVAVQCVTVSDTSTTSTTISGSTISNRTVYRTTTQSTTVKEGSTMAHGMDKTWIIIIAAVIAALITVTVVAVIYGVIKMKASNSKSSLMLNARGQPNDYMLTDNNDPDPCTTSLVRMPEKNRRNGKPRDSGVYEEIEDEEETIDIQQPGRVRYHSPTVPQSRQPKYNRKTTPLPDVPEESEAVSVSPPGGSGITHGQRPKEASLYLEPRNLKH</sequence>
<feature type="domain" description="SRCR" evidence="10">
    <location>
        <begin position="251"/>
        <end position="355"/>
    </location>
</feature>
<keyword evidence="4" id="KW-0675">Receptor</keyword>
<feature type="region of interest" description="Disordered" evidence="7">
    <location>
        <begin position="447"/>
        <end position="561"/>
    </location>
</feature>
<feature type="disulfide bond" evidence="6">
    <location>
        <begin position="319"/>
        <end position="329"/>
    </location>
</feature>
<evidence type="ECO:0000256" key="5">
    <source>
        <dbReference type="ARBA" id="ARBA00023180"/>
    </source>
</evidence>
<feature type="domain" description="SRCR" evidence="10">
    <location>
        <begin position="32"/>
        <end position="132"/>
    </location>
</feature>
<dbReference type="PANTHER" id="PTHR48071:SF18">
    <property type="entry name" value="DELETED IN MALIGNANT BRAIN TUMORS 1 PROTEIN-RELATED"/>
    <property type="match status" value="1"/>
</dbReference>
<evidence type="ECO:0000313" key="12">
    <source>
        <dbReference type="Proteomes" id="UP001208570"/>
    </source>
</evidence>
<evidence type="ECO:0000256" key="6">
    <source>
        <dbReference type="PROSITE-ProRule" id="PRU00196"/>
    </source>
</evidence>
<evidence type="ECO:0000256" key="9">
    <source>
        <dbReference type="SAM" id="SignalP"/>
    </source>
</evidence>
<dbReference type="PANTHER" id="PTHR48071">
    <property type="entry name" value="SRCR DOMAIN-CONTAINING PROTEIN"/>
    <property type="match status" value="1"/>
</dbReference>
<dbReference type="InterPro" id="IPR036772">
    <property type="entry name" value="SRCR-like_dom_sf"/>
</dbReference>
<gene>
    <name evidence="11" type="ORF">LSH36_736g01009</name>
</gene>
<evidence type="ECO:0000256" key="1">
    <source>
        <dbReference type="ARBA" id="ARBA00022729"/>
    </source>
</evidence>
<feature type="domain" description="SRCR" evidence="10">
    <location>
        <begin position="143"/>
        <end position="244"/>
    </location>
</feature>
<dbReference type="AlphaFoldDB" id="A0AAD9J254"/>
<dbReference type="Pfam" id="PF00530">
    <property type="entry name" value="SRCR"/>
    <property type="match status" value="3"/>
</dbReference>
<reference evidence="11" key="1">
    <citation type="journal article" date="2023" name="Mol. Biol. Evol.">
        <title>Third-Generation Sequencing Reveals the Adaptive Role of the Epigenome in Three Deep-Sea Polychaetes.</title>
        <authorList>
            <person name="Perez M."/>
            <person name="Aroh O."/>
            <person name="Sun Y."/>
            <person name="Lan Y."/>
            <person name="Juniper S.K."/>
            <person name="Young C.R."/>
            <person name="Angers B."/>
            <person name="Qian P.Y."/>
        </authorList>
    </citation>
    <scope>NUCLEOTIDE SEQUENCE</scope>
    <source>
        <strain evidence="11">P08H-3</strain>
    </source>
</reference>
<accession>A0AAD9J254</accession>
<proteinExistence type="predicted"/>
<dbReference type="SMART" id="SM00202">
    <property type="entry name" value="SR"/>
    <property type="match status" value="3"/>
</dbReference>
<comment type="caution">
    <text evidence="11">The sequence shown here is derived from an EMBL/GenBank/DDBJ whole genome shotgun (WGS) entry which is preliminary data.</text>
</comment>
<dbReference type="PROSITE" id="PS50287">
    <property type="entry name" value="SRCR_2"/>
    <property type="match status" value="3"/>
</dbReference>
<keyword evidence="1 9" id="KW-0732">Signal</keyword>
<evidence type="ECO:0000256" key="3">
    <source>
        <dbReference type="ARBA" id="ARBA00023157"/>
    </source>
</evidence>
<evidence type="ECO:0000313" key="11">
    <source>
        <dbReference type="EMBL" id="KAK2144722.1"/>
    </source>
</evidence>
<dbReference type="EMBL" id="JAODUP010000736">
    <property type="protein sequence ID" value="KAK2144722.1"/>
    <property type="molecule type" value="Genomic_DNA"/>
</dbReference>
<keyword evidence="3 6" id="KW-1015">Disulfide bond</keyword>
<keyword evidence="8" id="KW-1133">Transmembrane helix</keyword>
<evidence type="ECO:0000256" key="8">
    <source>
        <dbReference type="SAM" id="Phobius"/>
    </source>
</evidence>
<feature type="disulfide bond" evidence="6">
    <location>
        <begin position="103"/>
        <end position="113"/>
    </location>
</feature>
<evidence type="ECO:0000256" key="7">
    <source>
        <dbReference type="SAM" id="MobiDB-lite"/>
    </source>
</evidence>
<keyword evidence="8" id="KW-0812">Transmembrane</keyword>
<keyword evidence="2" id="KW-0677">Repeat</keyword>
<feature type="transmembrane region" description="Helical" evidence="8">
    <location>
        <begin position="401"/>
        <end position="425"/>
    </location>
</feature>
<dbReference type="GO" id="GO:0016020">
    <property type="term" value="C:membrane"/>
    <property type="evidence" value="ECO:0007669"/>
    <property type="project" value="InterPro"/>
</dbReference>
<feature type="disulfide bond" evidence="6">
    <location>
        <begin position="213"/>
        <end position="223"/>
    </location>
</feature>
<dbReference type="SUPFAM" id="SSF56487">
    <property type="entry name" value="SRCR-like"/>
    <property type="match status" value="3"/>
</dbReference>
<evidence type="ECO:0000256" key="2">
    <source>
        <dbReference type="ARBA" id="ARBA00022737"/>
    </source>
</evidence>
<comment type="caution">
    <text evidence="6">Lacks conserved residue(s) required for the propagation of feature annotation.</text>
</comment>
<evidence type="ECO:0000256" key="4">
    <source>
        <dbReference type="ARBA" id="ARBA00023170"/>
    </source>
</evidence>
<feature type="chain" id="PRO_5042065249" description="SRCR domain-containing protein" evidence="9">
    <location>
        <begin position="29"/>
        <end position="561"/>
    </location>
</feature>
<evidence type="ECO:0000259" key="10">
    <source>
        <dbReference type="PROSITE" id="PS50287"/>
    </source>
</evidence>
<dbReference type="PRINTS" id="PR00258">
    <property type="entry name" value="SPERACTRCPTR"/>
</dbReference>
<feature type="signal peptide" evidence="9">
    <location>
        <begin position="1"/>
        <end position="28"/>
    </location>
</feature>
<name>A0AAD9J254_9ANNE</name>
<organism evidence="11 12">
    <name type="scientific">Paralvinella palmiformis</name>
    <dbReference type="NCBI Taxonomy" id="53620"/>
    <lineage>
        <taxon>Eukaryota</taxon>
        <taxon>Metazoa</taxon>
        <taxon>Spiralia</taxon>
        <taxon>Lophotrochozoa</taxon>
        <taxon>Annelida</taxon>
        <taxon>Polychaeta</taxon>
        <taxon>Sedentaria</taxon>
        <taxon>Canalipalpata</taxon>
        <taxon>Terebellida</taxon>
        <taxon>Terebelliformia</taxon>
        <taxon>Alvinellidae</taxon>
        <taxon>Paralvinella</taxon>
    </lineage>
</organism>
<keyword evidence="12" id="KW-1185">Reference proteome</keyword>
<keyword evidence="8" id="KW-0472">Membrane</keyword>
<dbReference type="FunFam" id="3.10.250.10:FF:000007">
    <property type="entry name" value="Soluble scavenger receptor cysteine-rich domain-containing protein SSC5D"/>
    <property type="match status" value="1"/>
</dbReference>
<keyword evidence="5" id="KW-0325">Glycoprotein</keyword>
<dbReference type="FunFam" id="3.10.250.10:FF:000001">
    <property type="entry name" value="Lysyl oxidase 4 isoform X1"/>
    <property type="match status" value="2"/>
</dbReference>
<dbReference type="Gene3D" id="3.10.250.10">
    <property type="entry name" value="SRCR-like domain"/>
    <property type="match status" value="3"/>
</dbReference>
<feature type="compositionally biased region" description="Basic and acidic residues" evidence="7">
    <location>
        <begin position="465"/>
        <end position="479"/>
    </location>
</feature>
<dbReference type="Proteomes" id="UP001208570">
    <property type="component" value="Unassembled WGS sequence"/>
</dbReference>
<dbReference type="InterPro" id="IPR001190">
    <property type="entry name" value="SRCR"/>
</dbReference>
<protein>
    <recommendedName>
        <fullName evidence="10">SRCR domain-containing protein</fullName>
    </recommendedName>
</protein>
<feature type="compositionally biased region" description="Acidic residues" evidence="7">
    <location>
        <begin position="480"/>
        <end position="491"/>
    </location>
</feature>